<name>A0A4Y7TV99_COPMI</name>
<dbReference type="EMBL" id="QPFP01000003">
    <property type="protein sequence ID" value="TEB37864.1"/>
    <property type="molecule type" value="Genomic_DNA"/>
</dbReference>
<feature type="region of interest" description="Disordered" evidence="1">
    <location>
        <begin position="64"/>
        <end position="122"/>
    </location>
</feature>
<organism evidence="2 3">
    <name type="scientific">Coprinellus micaceus</name>
    <name type="common">Glistening ink-cap mushroom</name>
    <name type="synonym">Coprinus micaceus</name>
    <dbReference type="NCBI Taxonomy" id="71717"/>
    <lineage>
        <taxon>Eukaryota</taxon>
        <taxon>Fungi</taxon>
        <taxon>Dikarya</taxon>
        <taxon>Basidiomycota</taxon>
        <taxon>Agaricomycotina</taxon>
        <taxon>Agaricomycetes</taxon>
        <taxon>Agaricomycetidae</taxon>
        <taxon>Agaricales</taxon>
        <taxon>Agaricineae</taxon>
        <taxon>Psathyrellaceae</taxon>
        <taxon>Coprinellus</taxon>
    </lineage>
</organism>
<evidence type="ECO:0000313" key="3">
    <source>
        <dbReference type="Proteomes" id="UP000298030"/>
    </source>
</evidence>
<accession>A0A4Y7TV99</accession>
<feature type="compositionally biased region" description="Basic and acidic residues" evidence="1">
    <location>
        <begin position="64"/>
        <end position="109"/>
    </location>
</feature>
<protein>
    <submittedName>
        <fullName evidence="2">Uncharacterized protein</fullName>
    </submittedName>
</protein>
<comment type="caution">
    <text evidence="2">The sequence shown here is derived from an EMBL/GenBank/DDBJ whole genome shotgun (WGS) entry which is preliminary data.</text>
</comment>
<dbReference type="Proteomes" id="UP000298030">
    <property type="component" value="Unassembled WGS sequence"/>
</dbReference>
<evidence type="ECO:0000313" key="2">
    <source>
        <dbReference type="EMBL" id="TEB37864.1"/>
    </source>
</evidence>
<gene>
    <name evidence="2" type="ORF">FA13DRAFT_709304</name>
</gene>
<evidence type="ECO:0000256" key="1">
    <source>
        <dbReference type="SAM" id="MobiDB-lite"/>
    </source>
</evidence>
<sequence length="485" mass="56170">MTLTTSNTPRRGRIQWLVFRNLSLLVEIAKYMGTKDSVSMALANEAILRDLLRIFPSLRRPIEDERRGREDERRGIEDARRKAEVERRREEDKQHKRKEATTARQKAESKIPPPSNAMEWDEEDLESRQQRLRQAWIAEGHDARDVEKAVSFKVRKNTRMAAIQEKHKEWINYFRARRHAEARQFRSSKLGSIWESWGRSQFDQGEITARGLVSFPKWRNVFDRYPENSAVTVYLDFDPESEPPTEKLLDAFSTLLCDYIDTRREDHRRLILPSPSSGPQSTVDPLELATSVFIPPSRWEIRERKSALTGHAHRSETIFVGWNTLSVLEYTMEAVDATIIPCTFDRWLSSLSSALVTLCNRDPLLATVEEMDKVDERFCCVPCTREAIRLSSVAKGDGVSVRVFTWRAALSHARLDHYGVAPGGIFRLFSQTSNQRHLLGEPLRDHHDVWLCGHCPNAPTPRPVTTNEILRHMRMCVCYYLLTWA</sequence>
<dbReference type="AlphaFoldDB" id="A0A4Y7TV99"/>
<dbReference type="OrthoDB" id="10668917at2759"/>
<reference evidence="2 3" key="1">
    <citation type="journal article" date="2019" name="Nat. Ecol. Evol.">
        <title>Megaphylogeny resolves global patterns of mushroom evolution.</title>
        <authorList>
            <person name="Varga T."/>
            <person name="Krizsan K."/>
            <person name="Foldi C."/>
            <person name="Dima B."/>
            <person name="Sanchez-Garcia M."/>
            <person name="Sanchez-Ramirez S."/>
            <person name="Szollosi G.J."/>
            <person name="Szarkandi J.G."/>
            <person name="Papp V."/>
            <person name="Albert L."/>
            <person name="Andreopoulos W."/>
            <person name="Angelini C."/>
            <person name="Antonin V."/>
            <person name="Barry K.W."/>
            <person name="Bougher N.L."/>
            <person name="Buchanan P."/>
            <person name="Buyck B."/>
            <person name="Bense V."/>
            <person name="Catcheside P."/>
            <person name="Chovatia M."/>
            <person name="Cooper J."/>
            <person name="Damon W."/>
            <person name="Desjardin D."/>
            <person name="Finy P."/>
            <person name="Geml J."/>
            <person name="Haridas S."/>
            <person name="Hughes K."/>
            <person name="Justo A."/>
            <person name="Karasinski D."/>
            <person name="Kautmanova I."/>
            <person name="Kiss B."/>
            <person name="Kocsube S."/>
            <person name="Kotiranta H."/>
            <person name="LaButti K.M."/>
            <person name="Lechner B.E."/>
            <person name="Liimatainen K."/>
            <person name="Lipzen A."/>
            <person name="Lukacs Z."/>
            <person name="Mihaltcheva S."/>
            <person name="Morgado L.N."/>
            <person name="Niskanen T."/>
            <person name="Noordeloos M.E."/>
            <person name="Ohm R.A."/>
            <person name="Ortiz-Santana B."/>
            <person name="Ovrebo C."/>
            <person name="Racz N."/>
            <person name="Riley R."/>
            <person name="Savchenko A."/>
            <person name="Shiryaev A."/>
            <person name="Soop K."/>
            <person name="Spirin V."/>
            <person name="Szebenyi C."/>
            <person name="Tomsovsky M."/>
            <person name="Tulloss R.E."/>
            <person name="Uehling J."/>
            <person name="Grigoriev I.V."/>
            <person name="Vagvolgyi C."/>
            <person name="Papp T."/>
            <person name="Martin F.M."/>
            <person name="Miettinen O."/>
            <person name="Hibbett D.S."/>
            <person name="Nagy L.G."/>
        </authorList>
    </citation>
    <scope>NUCLEOTIDE SEQUENCE [LARGE SCALE GENOMIC DNA]</scope>
    <source>
        <strain evidence="2 3">FP101781</strain>
    </source>
</reference>
<keyword evidence="3" id="KW-1185">Reference proteome</keyword>
<proteinExistence type="predicted"/>